<dbReference type="EMBL" id="PNGC01000002">
    <property type="protein sequence ID" value="PMB89451.1"/>
    <property type="molecule type" value="Genomic_DNA"/>
</dbReference>
<dbReference type="InterPro" id="IPR024079">
    <property type="entry name" value="MetalloPept_cat_dom_sf"/>
</dbReference>
<dbReference type="GeneID" id="78352455"/>
<reference evidence="3 4" key="1">
    <citation type="submission" date="2017-09" db="EMBL/GenBank/DDBJ databases">
        <title>Bacterial strain isolated from the female urinary microbiota.</title>
        <authorList>
            <person name="Thomas-White K."/>
            <person name="Kumar N."/>
            <person name="Forster S."/>
            <person name="Putonti C."/>
            <person name="Lawley T."/>
            <person name="Wolfe A.J."/>
        </authorList>
    </citation>
    <scope>NUCLEOTIDE SEQUENCE [LARGE SCALE GENOMIC DNA]</scope>
    <source>
        <strain evidence="3 4">UMB0744</strain>
    </source>
</reference>
<dbReference type="SUPFAM" id="SSF55486">
    <property type="entry name" value="Metalloproteases ('zincins'), catalytic domain"/>
    <property type="match status" value="1"/>
</dbReference>
<dbReference type="Gene3D" id="3.40.390.10">
    <property type="entry name" value="Collagenase (Catalytic Domain)"/>
    <property type="match status" value="1"/>
</dbReference>
<evidence type="ECO:0000256" key="1">
    <source>
        <dbReference type="SAM" id="MobiDB-lite"/>
    </source>
</evidence>
<protein>
    <recommendedName>
        <fullName evidence="5">Peptidase M10 metallopeptidase domain-containing protein</fullName>
    </recommendedName>
</protein>
<feature type="chain" id="PRO_5045933274" description="Peptidase M10 metallopeptidase domain-containing protein" evidence="2">
    <location>
        <begin position="36"/>
        <end position="380"/>
    </location>
</feature>
<feature type="compositionally biased region" description="Low complexity" evidence="1">
    <location>
        <begin position="253"/>
        <end position="275"/>
    </location>
</feature>
<feature type="signal peptide" evidence="2">
    <location>
        <begin position="1"/>
        <end position="35"/>
    </location>
</feature>
<feature type="region of interest" description="Disordered" evidence="1">
    <location>
        <begin position="207"/>
        <end position="354"/>
    </location>
</feature>
<sequence length="380" mass="40668">MSMSRKKNILVATATMVGLALGGLFAVSGSQNVQAAERTPTVRECRVMHNQVAKGQPITNIDTFLIGATSADSYTLSLYLGNTKFRPAIEAATKMWTERSGGKIKFKFVDSMANRPVRVIDTPYSEGKAIGTAYAAQRLLYLRLDRSGWLTQVSTVAHEIGHLLGLDHTCKGDLMAAGMAGVKDFKNPIGDADVALALQGLEKYLGYPAGSEPAEPTPDPTSEAPQPSEDPTTAPEPTWDPQPSETAQPSEDPTAAAPEPSQEPEPTTKPTSEPAQPEVPSETAHPTPDPTSEAPQPSEDPTTSPESTADPQPSVESTLSTPEPTFTEAPTPDTPPTVVPEPTTQPDEQADNSDSFVVKVRVFFVRVFSWFGGFFRAIFS</sequence>
<evidence type="ECO:0000256" key="2">
    <source>
        <dbReference type="SAM" id="SignalP"/>
    </source>
</evidence>
<evidence type="ECO:0008006" key="5">
    <source>
        <dbReference type="Google" id="ProtNLM"/>
    </source>
</evidence>
<feature type="compositionally biased region" description="Polar residues" evidence="1">
    <location>
        <begin position="293"/>
        <end position="320"/>
    </location>
</feature>
<name>A0ABX4USE1_9ACTO</name>
<organism evidence="3 4">
    <name type="scientific">Varibaculum cambriense</name>
    <dbReference type="NCBI Taxonomy" id="184870"/>
    <lineage>
        <taxon>Bacteria</taxon>
        <taxon>Bacillati</taxon>
        <taxon>Actinomycetota</taxon>
        <taxon>Actinomycetes</taxon>
        <taxon>Actinomycetales</taxon>
        <taxon>Actinomycetaceae</taxon>
        <taxon>Varibaculum</taxon>
    </lineage>
</organism>
<keyword evidence="4" id="KW-1185">Reference proteome</keyword>
<keyword evidence="2" id="KW-0732">Signal</keyword>
<dbReference type="Proteomes" id="UP000243201">
    <property type="component" value="Unassembled WGS sequence"/>
</dbReference>
<gene>
    <name evidence="3" type="ORF">CJ240_06705</name>
</gene>
<proteinExistence type="predicted"/>
<accession>A0ABX4USE1</accession>
<dbReference type="RefSeq" id="WP_022864693.1">
    <property type="nucleotide sequence ID" value="NZ_CAUPGC010000003.1"/>
</dbReference>
<feature type="compositionally biased region" description="Low complexity" evidence="1">
    <location>
        <begin position="321"/>
        <end position="331"/>
    </location>
</feature>
<comment type="caution">
    <text evidence="3">The sequence shown here is derived from an EMBL/GenBank/DDBJ whole genome shotgun (WGS) entry which is preliminary data.</text>
</comment>
<evidence type="ECO:0000313" key="4">
    <source>
        <dbReference type="Proteomes" id="UP000243201"/>
    </source>
</evidence>
<evidence type="ECO:0000313" key="3">
    <source>
        <dbReference type="EMBL" id="PMB89451.1"/>
    </source>
</evidence>
<feature type="compositionally biased region" description="Polar residues" evidence="1">
    <location>
        <begin position="241"/>
        <end position="251"/>
    </location>
</feature>